<name>A0A177T6Z3_9BASI</name>
<reference evidence="1" key="1">
    <citation type="submission" date="2016-04" db="EMBL/GenBank/DDBJ databases">
        <authorList>
            <person name="Nguyen H.D."/>
            <person name="Samba Siva P."/>
            <person name="Cullis J."/>
            <person name="Levesque C.A."/>
            <person name="Hambleton S."/>
        </authorList>
    </citation>
    <scope>NUCLEOTIDE SEQUENCE</scope>
    <source>
        <strain evidence="1">DAOMC 236416</strain>
    </source>
</reference>
<sequence>MQLTTRLSLILCTLMVVRPIAAAPIATDSVNEALSPRSGVNNGLDLGDILGGAGLFGGVKQGNNYGNGINRGNALGNKGGNYGNGIGNGVGNRGGQGIGYGKGKGGKKFFAAKKLKAAKAANVDKHKDAAAVNAAAHVNAAAANEDANFNNAKLLKAKKFKSKGSGKGGFGGFDRRSGFGFGGLPGFNKKVKAAKLAKHFENANKHKAAAKVDAATKIKAAVAHEDSHFDNLAAKKLAAAKKKKIDGFGTFI</sequence>
<comment type="caution">
    <text evidence="1">The sequence shown here is derived from an EMBL/GenBank/DDBJ whole genome shotgun (WGS) entry which is preliminary data.</text>
</comment>
<dbReference type="EMBL" id="LWDF02000573">
    <property type="protein sequence ID" value="KAE8244793.1"/>
    <property type="molecule type" value="Genomic_DNA"/>
</dbReference>
<keyword evidence="2" id="KW-1185">Reference proteome</keyword>
<evidence type="ECO:0000313" key="2">
    <source>
        <dbReference type="Proteomes" id="UP000077521"/>
    </source>
</evidence>
<accession>A0A177T6Z3</accession>
<dbReference type="Proteomes" id="UP000077521">
    <property type="component" value="Unassembled WGS sequence"/>
</dbReference>
<proteinExistence type="predicted"/>
<organism evidence="1 2">
    <name type="scientific">Tilletia indica</name>
    <dbReference type="NCBI Taxonomy" id="43049"/>
    <lineage>
        <taxon>Eukaryota</taxon>
        <taxon>Fungi</taxon>
        <taxon>Dikarya</taxon>
        <taxon>Basidiomycota</taxon>
        <taxon>Ustilaginomycotina</taxon>
        <taxon>Exobasidiomycetes</taxon>
        <taxon>Tilletiales</taxon>
        <taxon>Tilletiaceae</taxon>
        <taxon>Tilletia</taxon>
    </lineage>
</organism>
<protein>
    <submittedName>
        <fullName evidence="1">Uncharacterized protein</fullName>
    </submittedName>
</protein>
<gene>
    <name evidence="1" type="ORF">A4X13_0g6259</name>
</gene>
<evidence type="ECO:0000313" key="1">
    <source>
        <dbReference type="EMBL" id="KAE8244793.1"/>
    </source>
</evidence>
<dbReference type="AlphaFoldDB" id="A0A177T6Z3"/>
<reference evidence="1" key="2">
    <citation type="journal article" date="2019" name="IMA Fungus">
        <title>Genome sequencing and comparison of five Tilletia species to identify candidate genes for the detection of regulated species infecting wheat.</title>
        <authorList>
            <person name="Nguyen H.D.T."/>
            <person name="Sultana T."/>
            <person name="Kesanakurti P."/>
            <person name="Hambleton S."/>
        </authorList>
    </citation>
    <scope>NUCLEOTIDE SEQUENCE</scope>
    <source>
        <strain evidence="1">DAOMC 236416</strain>
    </source>
</reference>